<dbReference type="STRING" id="311180.SAMN04488050_102438"/>
<organism evidence="1 2">
    <name type="scientific">Alloyangia pacifica</name>
    <dbReference type="NCBI Taxonomy" id="311180"/>
    <lineage>
        <taxon>Bacteria</taxon>
        <taxon>Pseudomonadati</taxon>
        <taxon>Pseudomonadota</taxon>
        <taxon>Alphaproteobacteria</taxon>
        <taxon>Rhodobacterales</taxon>
        <taxon>Roseobacteraceae</taxon>
        <taxon>Alloyangia</taxon>
    </lineage>
</organism>
<dbReference type="Proteomes" id="UP000199392">
    <property type="component" value="Unassembled WGS sequence"/>
</dbReference>
<protein>
    <submittedName>
        <fullName evidence="1">Uncharacterized protein</fullName>
    </submittedName>
</protein>
<name>A0A1I6QX94_9RHOB</name>
<dbReference type="RefSeq" id="WP_092420075.1">
    <property type="nucleotide sequence ID" value="NZ_FNCL01000001.1"/>
</dbReference>
<dbReference type="AlphaFoldDB" id="A0A1I6QX94"/>
<gene>
    <name evidence="1" type="ORF">SAMN04488050_102438</name>
</gene>
<proteinExistence type="predicted"/>
<accession>A0A1I6QX94</accession>
<sequence length="270" mass="28666">MCPARAQGGEGAEAPFLLILAETEDLTALRVCAALRRAVRAEFVTPEELFMAPHWSHDPLGESQVELASGLLLTGATVRGIFNRVRRVAPLQFAGATAADQRYAGEELFALLVSWLTSFGSRCVNRPHPGSIAGFAARSAAEDRLRLGADLHAASRARHLGLGAPPCGFPDPALQVMPGGPGQKLPVATQRRVLIAGETASHELPGPLRQSLLAEMFRRGLTLAEATLEETAEGWQPVLLNPFPEITDAAEVALIAAHLVATSEHERGAA</sequence>
<evidence type="ECO:0000313" key="2">
    <source>
        <dbReference type="Proteomes" id="UP000199392"/>
    </source>
</evidence>
<dbReference type="EMBL" id="FOZW01000002">
    <property type="protein sequence ID" value="SFS57013.1"/>
    <property type="molecule type" value="Genomic_DNA"/>
</dbReference>
<reference evidence="2" key="1">
    <citation type="submission" date="2016-10" db="EMBL/GenBank/DDBJ databases">
        <authorList>
            <person name="Varghese N."/>
            <person name="Submissions S."/>
        </authorList>
    </citation>
    <scope>NUCLEOTIDE SEQUENCE [LARGE SCALE GENOMIC DNA]</scope>
    <source>
        <strain evidence="2">DSM 26894</strain>
    </source>
</reference>
<evidence type="ECO:0000313" key="1">
    <source>
        <dbReference type="EMBL" id="SFS57013.1"/>
    </source>
</evidence>
<keyword evidence="2" id="KW-1185">Reference proteome</keyword>